<dbReference type="InterPro" id="IPR052345">
    <property type="entry name" value="Rad_response_metalloprotease"/>
</dbReference>
<dbReference type="Pfam" id="PF06114">
    <property type="entry name" value="Peptidase_M78"/>
    <property type="match status" value="1"/>
</dbReference>
<evidence type="ECO:0000313" key="2">
    <source>
        <dbReference type="EMBL" id="NUU03993.1"/>
    </source>
</evidence>
<organism evidence="2 3">
    <name type="scientific">Herbaspirillum robiniae</name>
    <dbReference type="NCBI Taxonomy" id="2014887"/>
    <lineage>
        <taxon>Bacteria</taxon>
        <taxon>Pseudomonadati</taxon>
        <taxon>Pseudomonadota</taxon>
        <taxon>Betaproteobacteria</taxon>
        <taxon>Burkholderiales</taxon>
        <taxon>Oxalobacteraceae</taxon>
        <taxon>Herbaspirillum</taxon>
    </lineage>
</organism>
<dbReference type="Gene3D" id="1.10.10.2910">
    <property type="match status" value="1"/>
</dbReference>
<evidence type="ECO:0000313" key="3">
    <source>
        <dbReference type="Proteomes" id="UP000536746"/>
    </source>
</evidence>
<dbReference type="PANTHER" id="PTHR43236:SF1">
    <property type="entry name" value="BLL7220 PROTEIN"/>
    <property type="match status" value="1"/>
</dbReference>
<proteinExistence type="predicted"/>
<dbReference type="RefSeq" id="WP_175354849.1">
    <property type="nucleotide sequence ID" value="NZ_JABFMT010000031.1"/>
</dbReference>
<evidence type="ECO:0000259" key="1">
    <source>
        <dbReference type="Pfam" id="PF06114"/>
    </source>
</evidence>
<dbReference type="InterPro" id="IPR010359">
    <property type="entry name" value="IrrE_HExxH"/>
</dbReference>
<reference evidence="2 3" key="1">
    <citation type="journal article" date="2020" name="Front. Plant Sci.">
        <title>Isolation of Rhizosphere Bacteria That Improve Quality and Water Stress Tolerance in Greenhouse Ornamentals.</title>
        <authorList>
            <person name="Nordstedt N.P."/>
            <person name="Jones M.L."/>
        </authorList>
    </citation>
    <scope>NUCLEOTIDE SEQUENCE [LARGE SCALE GENOMIC DNA]</scope>
    <source>
        <strain evidence="2 3">C6C2</strain>
    </source>
</reference>
<accession>A0ABX2M2S0</accession>
<dbReference type="EMBL" id="JABFMT010000031">
    <property type="protein sequence ID" value="NUU03993.1"/>
    <property type="molecule type" value="Genomic_DNA"/>
</dbReference>
<dbReference type="Proteomes" id="UP000536746">
    <property type="component" value="Unassembled WGS sequence"/>
</dbReference>
<protein>
    <submittedName>
        <fullName evidence="2">ImmA/IrrE family metallo-endopeptidase</fullName>
    </submittedName>
</protein>
<feature type="domain" description="IrrE N-terminal-like" evidence="1">
    <location>
        <begin position="33"/>
        <end position="157"/>
    </location>
</feature>
<sequence length="255" mass="28356">MTIDFSQLSRAEKLLWDSGVTKPEHIDLDAIARQHNADVVYRPLGGCEARLVAFGERAVISVSSTSIEGRQRFSLGHEIAHWLCDRGKGFLCAKEDIGPQNAEAKNVEAFANAFASQLILPTYLVDPWIGRQPVTLEVAAKLAKDFNTSLTAAAIKLVRRAPAQSCLMCHNQTRLLWRERSIKFPFDFTIAGQLHQDTAAFEIAFTKKSGMSRLTKESADRWFRGSGAYRLFVQSQSTKLPDDSVLSIATLVESR</sequence>
<gene>
    <name evidence="2" type="ORF">HNO84_20480</name>
</gene>
<comment type="caution">
    <text evidence="2">The sequence shown here is derived from an EMBL/GenBank/DDBJ whole genome shotgun (WGS) entry which is preliminary data.</text>
</comment>
<name>A0ABX2M2S0_9BURK</name>
<dbReference type="PANTHER" id="PTHR43236">
    <property type="entry name" value="ANTITOXIN HIGA1"/>
    <property type="match status" value="1"/>
</dbReference>
<keyword evidence="3" id="KW-1185">Reference proteome</keyword>